<keyword evidence="1" id="KW-0812">Transmembrane</keyword>
<sequence>MQFRFAKNENVLLWILGPILGHAFAYPALVWLISAVFFPQAFSYWQSFQYGVLEYYFALLALYSLPIGFFLFWQKRKQLKIDSPLVAYPASLVVKEGERYVHIDTRQIAYLTANPPYTNIHVGEKKYLLSETLKSLSSKLDPNFFVRIHKSTIVNLAFVKSHQSRQNGDYDVSLKDGTMLRLSRNYVRGFKSTLETTPQDTAS</sequence>
<evidence type="ECO:0000313" key="3">
    <source>
        <dbReference type="EMBL" id="MCF1751419.1"/>
    </source>
</evidence>
<dbReference type="PANTHER" id="PTHR37299">
    <property type="entry name" value="TRANSCRIPTIONAL REGULATOR-RELATED"/>
    <property type="match status" value="1"/>
</dbReference>
<dbReference type="Proteomes" id="UP001201449">
    <property type="component" value="Unassembled WGS sequence"/>
</dbReference>
<feature type="domain" description="HTH LytTR-type" evidence="2">
    <location>
        <begin position="92"/>
        <end position="196"/>
    </location>
</feature>
<reference evidence="3 4" key="1">
    <citation type="submission" date="2022-01" db="EMBL/GenBank/DDBJ databases">
        <title>Mariniradius saccharolyticus sp. nov., isolated from sediment of a river.</title>
        <authorList>
            <person name="Liu H."/>
        </authorList>
    </citation>
    <scope>NUCLEOTIDE SEQUENCE [LARGE SCALE GENOMIC DNA]</scope>
    <source>
        <strain evidence="3 4">RY-2</strain>
    </source>
</reference>
<dbReference type="InterPro" id="IPR007492">
    <property type="entry name" value="LytTR_DNA-bd_dom"/>
</dbReference>
<dbReference type="PANTHER" id="PTHR37299:SF1">
    <property type="entry name" value="STAGE 0 SPORULATION PROTEIN A HOMOLOG"/>
    <property type="match status" value="1"/>
</dbReference>
<name>A0ABS9BTP0_9BACT</name>
<dbReference type="SMART" id="SM00850">
    <property type="entry name" value="LytTR"/>
    <property type="match status" value="1"/>
</dbReference>
<feature type="transmembrane region" description="Helical" evidence="1">
    <location>
        <begin position="53"/>
        <end position="73"/>
    </location>
</feature>
<keyword evidence="4" id="KW-1185">Reference proteome</keyword>
<dbReference type="PROSITE" id="PS50930">
    <property type="entry name" value="HTH_LYTTR"/>
    <property type="match status" value="1"/>
</dbReference>
<organism evidence="3 4">
    <name type="scientific">Mariniradius sediminis</name>
    <dbReference type="NCBI Taxonomy" id="2909237"/>
    <lineage>
        <taxon>Bacteria</taxon>
        <taxon>Pseudomonadati</taxon>
        <taxon>Bacteroidota</taxon>
        <taxon>Cytophagia</taxon>
        <taxon>Cytophagales</taxon>
        <taxon>Cyclobacteriaceae</taxon>
        <taxon>Mariniradius</taxon>
    </lineage>
</organism>
<dbReference type="Pfam" id="PF04397">
    <property type="entry name" value="LytTR"/>
    <property type="match status" value="1"/>
</dbReference>
<feature type="transmembrane region" description="Helical" evidence="1">
    <location>
        <begin position="12"/>
        <end position="33"/>
    </location>
</feature>
<evidence type="ECO:0000256" key="1">
    <source>
        <dbReference type="SAM" id="Phobius"/>
    </source>
</evidence>
<protein>
    <submittedName>
        <fullName evidence="3">LytTR family transcriptional regulator</fullName>
    </submittedName>
</protein>
<evidence type="ECO:0000259" key="2">
    <source>
        <dbReference type="PROSITE" id="PS50930"/>
    </source>
</evidence>
<keyword evidence="1" id="KW-1133">Transmembrane helix</keyword>
<dbReference type="RefSeq" id="WP_234861410.1">
    <property type="nucleotide sequence ID" value="NZ_JAKEVZ010000007.1"/>
</dbReference>
<proteinExistence type="predicted"/>
<dbReference type="Gene3D" id="2.40.50.1020">
    <property type="entry name" value="LytTr DNA-binding domain"/>
    <property type="match status" value="1"/>
</dbReference>
<keyword evidence="1" id="KW-0472">Membrane</keyword>
<dbReference type="EMBL" id="JAKEVZ010000007">
    <property type="protein sequence ID" value="MCF1751419.1"/>
    <property type="molecule type" value="Genomic_DNA"/>
</dbReference>
<dbReference type="InterPro" id="IPR046947">
    <property type="entry name" value="LytR-like"/>
</dbReference>
<comment type="caution">
    <text evidence="3">The sequence shown here is derived from an EMBL/GenBank/DDBJ whole genome shotgun (WGS) entry which is preliminary data.</text>
</comment>
<accession>A0ABS9BTP0</accession>
<gene>
    <name evidence="3" type="ORF">L0U89_10095</name>
</gene>
<evidence type="ECO:0000313" key="4">
    <source>
        <dbReference type="Proteomes" id="UP001201449"/>
    </source>
</evidence>